<keyword evidence="1" id="KW-0472">Membrane</keyword>
<dbReference type="EMBL" id="NPBS01000111">
    <property type="protein sequence ID" value="PAF24365.1"/>
    <property type="molecule type" value="Genomic_DNA"/>
</dbReference>
<gene>
    <name evidence="2" type="ORF">CHH61_18890</name>
</gene>
<dbReference type="AlphaFoldDB" id="A0A268RVS5"/>
<organism evidence="2 3">
    <name type="scientific">Shouchella clausii</name>
    <name type="common">Alkalihalobacillus clausii</name>
    <dbReference type="NCBI Taxonomy" id="79880"/>
    <lineage>
        <taxon>Bacteria</taxon>
        <taxon>Bacillati</taxon>
        <taxon>Bacillota</taxon>
        <taxon>Bacilli</taxon>
        <taxon>Bacillales</taxon>
        <taxon>Bacillaceae</taxon>
        <taxon>Shouchella</taxon>
    </lineage>
</organism>
<feature type="transmembrane region" description="Helical" evidence="1">
    <location>
        <begin position="7"/>
        <end position="25"/>
    </location>
</feature>
<proteinExistence type="predicted"/>
<reference evidence="2 3" key="1">
    <citation type="submission" date="2017-07" db="EMBL/GenBank/DDBJ databases">
        <title>Isolation and whole genome analysis of endospore-forming bacteria from heroin.</title>
        <authorList>
            <person name="Kalinowski J."/>
            <person name="Ahrens B."/>
            <person name="Al-Dilaimi A."/>
            <person name="Winkler A."/>
            <person name="Wibberg D."/>
            <person name="Schleenbecker U."/>
            <person name="Ruckert C."/>
            <person name="Wolfel R."/>
            <person name="Grass G."/>
        </authorList>
    </citation>
    <scope>NUCLEOTIDE SEQUENCE [LARGE SCALE GENOMIC DNA]</scope>
    <source>
        <strain evidence="2 3">7523-2</strain>
    </source>
</reference>
<accession>A0A268RVS5</accession>
<evidence type="ECO:0000256" key="1">
    <source>
        <dbReference type="SAM" id="Phobius"/>
    </source>
</evidence>
<keyword evidence="1" id="KW-0812">Transmembrane</keyword>
<sequence length="62" mass="6733">MKLLYEIADDILILLGLVFIIYTTYTISITIGNYLTGAILIGAGILVFVLKGGKGVKRNDTE</sequence>
<keyword evidence="1" id="KW-1133">Transmembrane helix</keyword>
<protein>
    <submittedName>
        <fullName evidence="2">Uncharacterized protein</fullName>
    </submittedName>
</protein>
<dbReference type="Proteomes" id="UP000216133">
    <property type="component" value="Unassembled WGS sequence"/>
</dbReference>
<evidence type="ECO:0000313" key="3">
    <source>
        <dbReference type="Proteomes" id="UP000216133"/>
    </source>
</evidence>
<name>A0A268RVS5_SHOCL</name>
<comment type="caution">
    <text evidence="2">The sequence shown here is derived from an EMBL/GenBank/DDBJ whole genome shotgun (WGS) entry which is preliminary data.</text>
</comment>
<feature type="transmembrane region" description="Helical" evidence="1">
    <location>
        <begin position="31"/>
        <end position="50"/>
    </location>
</feature>
<evidence type="ECO:0000313" key="2">
    <source>
        <dbReference type="EMBL" id="PAF24365.1"/>
    </source>
</evidence>